<evidence type="ECO:0000259" key="1">
    <source>
        <dbReference type="Pfam" id="PF18029"/>
    </source>
</evidence>
<dbReference type="EMBL" id="BAABAH010000006">
    <property type="protein sequence ID" value="GAA3819378.1"/>
    <property type="molecule type" value="Genomic_DNA"/>
</dbReference>
<feature type="domain" description="Glyoxalase-like" evidence="1">
    <location>
        <begin position="9"/>
        <end position="106"/>
    </location>
</feature>
<comment type="caution">
    <text evidence="2">The sequence shown here is derived from an EMBL/GenBank/DDBJ whole genome shotgun (WGS) entry which is preliminary data.</text>
</comment>
<gene>
    <name evidence="2" type="ORF">GCM10022242_21410</name>
</gene>
<dbReference type="Proteomes" id="UP001501821">
    <property type="component" value="Unassembled WGS sequence"/>
</dbReference>
<evidence type="ECO:0000313" key="3">
    <source>
        <dbReference type="Proteomes" id="UP001501821"/>
    </source>
</evidence>
<dbReference type="PANTHER" id="PTHR35908:SF1">
    <property type="entry name" value="CONSERVED PROTEIN"/>
    <property type="match status" value="1"/>
</dbReference>
<dbReference type="InterPro" id="IPR041581">
    <property type="entry name" value="Glyoxalase_6"/>
</dbReference>
<dbReference type="Gene3D" id="3.10.180.10">
    <property type="entry name" value="2,3-Dihydroxybiphenyl 1,2-Dioxygenase, domain 1"/>
    <property type="match status" value="2"/>
</dbReference>
<protein>
    <submittedName>
        <fullName evidence="2">VOC family protein</fullName>
    </submittedName>
</protein>
<dbReference type="SUPFAM" id="SSF54593">
    <property type="entry name" value="Glyoxalase/Bleomycin resistance protein/Dihydroxybiphenyl dioxygenase"/>
    <property type="match status" value="2"/>
</dbReference>
<proteinExistence type="predicted"/>
<accession>A0ABP7IIM9</accession>
<dbReference type="Pfam" id="PF18029">
    <property type="entry name" value="Glyoxalase_6"/>
    <property type="match status" value="2"/>
</dbReference>
<evidence type="ECO:0000313" key="2">
    <source>
        <dbReference type="EMBL" id="GAA3819378.1"/>
    </source>
</evidence>
<reference evidence="3" key="1">
    <citation type="journal article" date="2019" name="Int. J. Syst. Evol. Microbiol.">
        <title>The Global Catalogue of Microorganisms (GCM) 10K type strain sequencing project: providing services to taxonomists for standard genome sequencing and annotation.</title>
        <authorList>
            <consortium name="The Broad Institute Genomics Platform"/>
            <consortium name="The Broad Institute Genome Sequencing Center for Infectious Disease"/>
            <person name="Wu L."/>
            <person name="Ma J."/>
        </authorList>
    </citation>
    <scope>NUCLEOTIDE SEQUENCE [LARGE SCALE GENOMIC DNA]</scope>
    <source>
        <strain evidence="3">JCM 16953</strain>
    </source>
</reference>
<dbReference type="RefSeq" id="WP_344775167.1">
    <property type="nucleotide sequence ID" value="NZ_BAABAH010000006.1"/>
</dbReference>
<sequence length="242" mass="27019">MPLATYKDLCIDAVDARRMGEFWAKVLDLDLEELDDGDTRLTGSTPQHTVWINTVPEPVSVKQRVHLDVAARTVDDVLGLGASPVDLESFRWKVLRDPEGGELCVFERDSEALEPRLFEIVVDSVDPAAQAAWWADVLDATVGREENDRYSWVEGIVGAPFDYLVFVPVPEAKTVKNRIHIDVEAGDIPDIVGRGATRLREPDDEVRWTVLADPEGNEFCAFEPRRINDDVDPLPPEADFPG</sequence>
<organism evidence="2 3">
    <name type="scientific">Nocardioides panacisoli</name>
    <dbReference type="NCBI Taxonomy" id="627624"/>
    <lineage>
        <taxon>Bacteria</taxon>
        <taxon>Bacillati</taxon>
        <taxon>Actinomycetota</taxon>
        <taxon>Actinomycetes</taxon>
        <taxon>Propionibacteriales</taxon>
        <taxon>Nocardioidaceae</taxon>
        <taxon>Nocardioides</taxon>
    </lineage>
</organism>
<name>A0ABP7IIM9_9ACTN</name>
<dbReference type="CDD" id="cd06587">
    <property type="entry name" value="VOC"/>
    <property type="match status" value="1"/>
</dbReference>
<feature type="domain" description="Glyoxalase-like" evidence="1">
    <location>
        <begin position="119"/>
        <end position="221"/>
    </location>
</feature>
<keyword evidence="3" id="KW-1185">Reference proteome</keyword>
<dbReference type="InterPro" id="IPR029068">
    <property type="entry name" value="Glyas_Bleomycin-R_OHBP_Dase"/>
</dbReference>
<dbReference type="PANTHER" id="PTHR35908">
    <property type="entry name" value="HYPOTHETICAL FUSION PROTEIN"/>
    <property type="match status" value="1"/>
</dbReference>